<feature type="transmembrane region" description="Helical" evidence="1">
    <location>
        <begin position="13"/>
        <end position="31"/>
    </location>
</feature>
<keyword evidence="1" id="KW-1133">Transmembrane helix</keyword>
<keyword evidence="1" id="KW-0812">Transmembrane</keyword>
<evidence type="ECO:0000259" key="2">
    <source>
        <dbReference type="Pfam" id="PF20243"/>
    </source>
</evidence>
<dbReference type="RefSeq" id="WP_237868626.1">
    <property type="nucleotide sequence ID" value="NZ_JAKLTR010000002.1"/>
</dbReference>
<dbReference type="Proteomes" id="UP001165367">
    <property type="component" value="Unassembled WGS sequence"/>
</dbReference>
<name>A0ABS9KM49_9BACT</name>
<keyword evidence="1" id="KW-0472">Membrane</keyword>
<dbReference type="Pfam" id="PF20243">
    <property type="entry name" value="MbnP"/>
    <property type="match status" value="1"/>
</dbReference>
<accession>A0ABS9KM49</accession>
<proteinExistence type="predicted"/>
<dbReference type="EMBL" id="JAKLTR010000002">
    <property type="protein sequence ID" value="MCG2613397.1"/>
    <property type="molecule type" value="Genomic_DNA"/>
</dbReference>
<evidence type="ECO:0000313" key="4">
    <source>
        <dbReference type="Proteomes" id="UP001165367"/>
    </source>
</evidence>
<keyword evidence="4" id="KW-1185">Reference proteome</keyword>
<reference evidence="3" key="1">
    <citation type="submission" date="2022-01" db="EMBL/GenBank/DDBJ databases">
        <authorList>
            <person name="Jo J.-H."/>
            <person name="Im W.-T."/>
        </authorList>
    </citation>
    <scope>NUCLEOTIDE SEQUENCE</scope>
    <source>
        <strain evidence="3">NA20</strain>
    </source>
</reference>
<evidence type="ECO:0000313" key="3">
    <source>
        <dbReference type="EMBL" id="MCG2613397.1"/>
    </source>
</evidence>
<protein>
    <recommendedName>
        <fullName evidence="2">Copper-binding protein MbnP-like domain-containing protein</fullName>
    </recommendedName>
</protein>
<sequence>MVTVNLMVLKSRYYSYFLSVTFISALISLIPQPGLAQKNNRPVATATVSLEFVHTVGTREFSPDSIYKNDFGESFTVSRFRYYISNIQWHNRKTGKLYKTPASYFLIDEAEPLSKQIDLKVPAGQYTSLSFLIGVDSLKNISGAQDGALDPINGMFWTWQTGYIMAKLEGSSPVSKLPRNMFEFHIGGFKGPYNVLQRVEIPVTERMPIITGSKQSTIRISVDINKWFNGKHPLPLSKHTACMTPGELSLQYAENYITMFNAAEAQ</sequence>
<gene>
    <name evidence="3" type="ORF">LZZ85_03860</name>
</gene>
<feature type="domain" description="Copper-binding protein MbnP-like" evidence="2">
    <location>
        <begin position="46"/>
        <end position="243"/>
    </location>
</feature>
<dbReference type="InterPro" id="IPR046863">
    <property type="entry name" value="MbnP-like_dom"/>
</dbReference>
<evidence type="ECO:0000256" key="1">
    <source>
        <dbReference type="SAM" id="Phobius"/>
    </source>
</evidence>
<organism evidence="3 4">
    <name type="scientific">Terrimonas ginsenosidimutans</name>
    <dbReference type="NCBI Taxonomy" id="2908004"/>
    <lineage>
        <taxon>Bacteria</taxon>
        <taxon>Pseudomonadati</taxon>
        <taxon>Bacteroidota</taxon>
        <taxon>Chitinophagia</taxon>
        <taxon>Chitinophagales</taxon>
        <taxon>Chitinophagaceae</taxon>
        <taxon>Terrimonas</taxon>
    </lineage>
</organism>
<comment type="caution">
    <text evidence="3">The sequence shown here is derived from an EMBL/GenBank/DDBJ whole genome shotgun (WGS) entry which is preliminary data.</text>
</comment>